<sequence length="763" mass="82009">MVQTKLAAQGRRAWVAIEAQITKLQLGAELAIALSKSIMQQVEDLRSDRSAVDLARLASAVYKRICPQDDTKTMKMLVDRWLFSAELESERKLESASAAGVSGLWQASLSDADAVDAPLHTLTHWHAAVHGPQEARLEYGHNGLSRFARFAVFAIGFVEQSGGATVFSNSDLEQVEKFIMHMALAYVLLREGLLLADSSNEWWIGLSDAALEFANASAVIDVENAKDLTRLDAVTSAIQQVVIDILSLIAVHEKPLSEDNAEIKAPCDPAQWLSTMSASVAKNQSETSTLWDTLVERSHCSAGSPWQMVLGRMIEWCVWANPPQAASIETTVAAMLAQQLAERKLASTASVATATVVARAVRLRNCCSRAPAMRSALLDSVTRTAQAVEGGNLEQITAELELLGELLPVHEAALDTTLTANITRILLALPDQVPDNADDVTGVALAGLLVLRRLCLGTSALEDQGAVELVRLCLRWSKLQVPHWAEAPLLAGVGRAVDSLAQARGAEEAAAVALRLAGEQLTEICVLSERPVAAGAYAVAVLAERGLADVPAFDSIYPVLASATPALNAALVRLVLAEPSRADYMSGNVELLVRLAITAAKRLTDLRVSSTDLEAAVDADAFICNEMVRLLTALLLLTQFAKAMDELPVYEDLLSQVTGQRVLDAAMPWVCGLLGLSAGSSSQGVEAKLWDAAELDWQLWSREIIRGPGSFHALSLLAFHVLYALAENLPQALRSWWAGLPPSQRATGATVERFMAAHISQSI</sequence>
<dbReference type="AlphaFoldDB" id="A0A9W8IB45"/>
<keyword evidence="3" id="KW-1185">Reference proteome</keyword>
<dbReference type="OrthoDB" id="6108at2759"/>
<comment type="caution">
    <text evidence="2">The sequence shown here is derived from an EMBL/GenBank/DDBJ whole genome shotgun (WGS) entry which is preliminary data.</text>
</comment>
<evidence type="ECO:0000313" key="3">
    <source>
        <dbReference type="Proteomes" id="UP001139887"/>
    </source>
</evidence>
<dbReference type="InterPro" id="IPR054477">
    <property type="entry name" value="LTN1_E3_ligase_6th"/>
</dbReference>
<reference evidence="2" key="1">
    <citation type="submission" date="2022-07" db="EMBL/GenBank/DDBJ databases">
        <title>Phylogenomic reconstructions and comparative analyses of Kickxellomycotina fungi.</title>
        <authorList>
            <person name="Reynolds N.K."/>
            <person name="Stajich J.E."/>
            <person name="Barry K."/>
            <person name="Grigoriev I.V."/>
            <person name="Crous P."/>
            <person name="Smith M.E."/>
        </authorList>
    </citation>
    <scope>NUCLEOTIDE SEQUENCE</scope>
    <source>
        <strain evidence="2">NRRL 1566</strain>
    </source>
</reference>
<dbReference type="EMBL" id="JANBUW010000940">
    <property type="protein sequence ID" value="KAJ2844940.1"/>
    <property type="molecule type" value="Genomic_DNA"/>
</dbReference>
<accession>A0A9W8IB45</accession>
<gene>
    <name evidence="2" type="ORF">IWW36_004987</name>
</gene>
<feature type="non-terminal residue" evidence="2">
    <location>
        <position position="763"/>
    </location>
</feature>
<name>A0A9W8IB45_9FUNG</name>
<dbReference type="Proteomes" id="UP001139887">
    <property type="component" value="Unassembled WGS sequence"/>
</dbReference>
<dbReference type="Pfam" id="PF22999">
    <property type="entry name" value="LTN1_E3_ligase_6th"/>
    <property type="match status" value="1"/>
</dbReference>
<organism evidence="2 3">
    <name type="scientific">Coemansia brasiliensis</name>
    <dbReference type="NCBI Taxonomy" id="2650707"/>
    <lineage>
        <taxon>Eukaryota</taxon>
        <taxon>Fungi</taxon>
        <taxon>Fungi incertae sedis</taxon>
        <taxon>Zoopagomycota</taxon>
        <taxon>Kickxellomycotina</taxon>
        <taxon>Kickxellomycetes</taxon>
        <taxon>Kickxellales</taxon>
        <taxon>Kickxellaceae</taxon>
        <taxon>Coemansia</taxon>
    </lineage>
</organism>
<evidence type="ECO:0000259" key="1">
    <source>
        <dbReference type="Pfam" id="PF22999"/>
    </source>
</evidence>
<proteinExistence type="predicted"/>
<evidence type="ECO:0000313" key="2">
    <source>
        <dbReference type="EMBL" id="KAJ2844940.1"/>
    </source>
</evidence>
<feature type="domain" description="E3 ubiquitin-protein ligase listerin HEAT repeat region" evidence="1">
    <location>
        <begin position="552"/>
        <end position="763"/>
    </location>
</feature>
<protein>
    <recommendedName>
        <fullName evidence="1">E3 ubiquitin-protein ligase listerin HEAT repeat region domain-containing protein</fullName>
    </recommendedName>
</protein>